<sequence length="192" mass="20875">MDEDEALKAYREASQKRPGAGPSPKPKKRADRGVRLDTEAGPSSAAGPSAATGFIGVRGVADRLPTTLRPSAPEFHVYGVPLTPYMCPLPTKSNDDKGKPRQTKKKDNVAEMQSDHDLSVIVISDDDEVCILPSFILFLNVGINPTSEYFLFCVEVFNSTQSEDANLSGLIPRKYLRSPTPPTNGTLQRNLS</sequence>
<accession>A0AAE1I5R8</accession>
<feature type="region of interest" description="Disordered" evidence="1">
    <location>
        <begin position="89"/>
        <end position="108"/>
    </location>
</feature>
<comment type="caution">
    <text evidence="2">The sequence shown here is derived from an EMBL/GenBank/DDBJ whole genome shotgun (WGS) entry which is preliminary data.</text>
</comment>
<proteinExistence type="predicted"/>
<dbReference type="Proteomes" id="UP001219518">
    <property type="component" value="Unassembled WGS sequence"/>
</dbReference>
<protein>
    <submittedName>
        <fullName evidence="2">Galactosylgalactosylxylosylprotein 3-beta-glucuronosyltransferase S</fullName>
    </submittedName>
</protein>
<feature type="compositionally biased region" description="Low complexity" evidence="1">
    <location>
        <begin position="40"/>
        <end position="51"/>
    </location>
</feature>
<reference evidence="2" key="1">
    <citation type="submission" date="2021-07" db="EMBL/GenBank/DDBJ databases">
        <authorList>
            <person name="Catto M.A."/>
            <person name="Jacobson A."/>
            <person name="Kennedy G."/>
            <person name="Labadie P."/>
            <person name="Hunt B.G."/>
            <person name="Srinivasan R."/>
        </authorList>
    </citation>
    <scope>NUCLEOTIDE SEQUENCE</scope>
    <source>
        <strain evidence="2">PL_HMW_Pooled</strain>
        <tissue evidence="2">Head</tissue>
    </source>
</reference>
<dbReference type="EMBL" id="JAHWGI010001439">
    <property type="protein sequence ID" value="KAK3932685.1"/>
    <property type="molecule type" value="Genomic_DNA"/>
</dbReference>
<evidence type="ECO:0000256" key="1">
    <source>
        <dbReference type="SAM" id="MobiDB-lite"/>
    </source>
</evidence>
<evidence type="ECO:0000313" key="3">
    <source>
        <dbReference type="Proteomes" id="UP001219518"/>
    </source>
</evidence>
<feature type="compositionally biased region" description="Basic and acidic residues" evidence="1">
    <location>
        <begin position="1"/>
        <end position="15"/>
    </location>
</feature>
<organism evidence="2 3">
    <name type="scientific">Frankliniella fusca</name>
    <dbReference type="NCBI Taxonomy" id="407009"/>
    <lineage>
        <taxon>Eukaryota</taxon>
        <taxon>Metazoa</taxon>
        <taxon>Ecdysozoa</taxon>
        <taxon>Arthropoda</taxon>
        <taxon>Hexapoda</taxon>
        <taxon>Insecta</taxon>
        <taxon>Pterygota</taxon>
        <taxon>Neoptera</taxon>
        <taxon>Paraneoptera</taxon>
        <taxon>Thysanoptera</taxon>
        <taxon>Terebrantia</taxon>
        <taxon>Thripoidea</taxon>
        <taxon>Thripidae</taxon>
        <taxon>Frankliniella</taxon>
    </lineage>
</organism>
<name>A0AAE1I5R8_9NEOP</name>
<feature type="compositionally biased region" description="Basic and acidic residues" evidence="1">
    <location>
        <begin position="93"/>
        <end position="108"/>
    </location>
</feature>
<keyword evidence="3" id="KW-1185">Reference proteome</keyword>
<feature type="region of interest" description="Disordered" evidence="1">
    <location>
        <begin position="1"/>
        <end position="51"/>
    </location>
</feature>
<reference evidence="2" key="2">
    <citation type="journal article" date="2023" name="BMC Genomics">
        <title>Pest status, molecular evolution, and epigenetic factors derived from the genome assembly of Frankliniella fusca, a thysanopteran phytovirus vector.</title>
        <authorList>
            <person name="Catto M.A."/>
            <person name="Labadie P.E."/>
            <person name="Jacobson A.L."/>
            <person name="Kennedy G.G."/>
            <person name="Srinivasan R."/>
            <person name="Hunt B.G."/>
        </authorList>
    </citation>
    <scope>NUCLEOTIDE SEQUENCE</scope>
    <source>
        <strain evidence="2">PL_HMW_Pooled</strain>
    </source>
</reference>
<gene>
    <name evidence="2" type="ORF">KUF71_002655</name>
</gene>
<evidence type="ECO:0000313" key="2">
    <source>
        <dbReference type="EMBL" id="KAK3932685.1"/>
    </source>
</evidence>
<dbReference type="AlphaFoldDB" id="A0AAE1I5R8"/>